<dbReference type="InterPro" id="IPR036291">
    <property type="entry name" value="NAD(P)-bd_dom_sf"/>
</dbReference>
<accession>A0ABZ0YWW3</accession>
<dbReference type="Gene3D" id="3.40.50.720">
    <property type="entry name" value="NAD(P)-binding Rossmann-like Domain"/>
    <property type="match status" value="1"/>
</dbReference>
<sequence>MSPSPAVASDRQAALTLAVEALEAGREVALVTVLETYGSAPRRPGSIWVIVDPAGTGPEGIPRQAGSISGGCVEDELLDWLAAHPDPARGGRPVERHFDGTTHPGLPCGGTLSVLVEWPRQAADLRPALAAVSRREAVWREVDLVTGRVGFHPIDGVVAESPCRRENALAVPFGPAWRLAIIGTGPVAEALAPLALSLGFEVDVCDPRPHADWSVPGVARHREAPERFFAATGLDARTAVVAVAHDPRLDDLALMDALESPSFHVAAMGGATTSRARRDRLAALGIDTERLRAPAGLDIGSHTPAEIAVSMAAELVAARHLERQRATARQPLVRHALDAG</sequence>
<dbReference type="PANTHER" id="PTHR30388:SF4">
    <property type="entry name" value="MOLYBDENUM COFACTOR INSERTION CHAPERONE PAOD"/>
    <property type="match status" value="1"/>
</dbReference>
<keyword evidence="4" id="KW-1185">Reference proteome</keyword>
<gene>
    <name evidence="3" type="ORF">SR882_01840</name>
</gene>
<evidence type="ECO:0000313" key="3">
    <source>
        <dbReference type="EMBL" id="WQH16665.1"/>
    </source>
</evidence>
<dbReference type="InterPro" id="IPR052698">
    <property type="entry name" value="MoCofactor_Util/Proc"/>
</dbReference>
<dbReference type="PANTHER" id="PTHR30388">
    <property type="entry name" value="ALDEHYDE OXIDOREDUCTASE MOLYBDENUM COFACTOR ASSEMBLY PROTEIN"/>
    <property type="match status" value="1"/>
</dbReference>
<evidence type="ECO:0000313" key="4">
    <source>
        <dbReference type="Proteomes" id="UP001327459"/>
    </source>
</evidence>
<dbReference type="PRINTS" id="PR00945">
    <property type="entry name" value="HGRDTASE"/>
</dbReference>
<name>A0ABZ0YWW3_9GAMM</name>
<dbReference type="InterPro" id="IPR027051">
    <property type="entry name" value="XdhC_Rossmann_dom"/>
</dbReference>
<protein>
    <submittedName>
        <fullName evidence="3">XdhC family protein</fullName>
    </submittedName>
</protein>
<dbReference type="SUPFAM" id="SSF51735">
    <property type="entry name" value="NAD(P)-binding Rossmann-fold domains"/>
    <property type="match status" value="1"/>
</dbReference>
<dbReference type="Pfam" id="PF02625">
    <property type="entry name" value="XdhC_CoxI"/>
    <property type="match status" value="1"/>
</dbReference>
<evidence type="ECO:0000259" key="2">
    <source>
        <dbReference type="Pfam" id="PF13478"/>
    </source>
</evidence>
<feature type="domain" description="XdhC Rossmann" evidence="2">
    <location>
        <begin position="179"/>
        <end position="315"/>
    </location>
</feature>
<feature type="domain" description="XdhC- CoxI" evidence="1">
    <location>
        <begin position="22"/>
        <end position="79"/>
    </location>
</feature>
<evidence type="ECO:0000259" key="1">
    <source>
        <dbReference type="Pfam" id="PF02625"/>
    </source>
</evidence>
<organism evidence="3 4">
    <name type="scientific">Guyparkeria halophila</name>
    <dbReference type="NCBI Taxonomy" id="47960"/>
    <lineage>
        <taxon>Bacteria</taxon>
        <taxon>Pseudomonadati</taxon>
        <taxon>Pseudomonadota</taxon>
        <taxon>Gammaproteobacteria</taxon>
        <taxon>Chromatiales</taxon>
        <taxon>Thioalkalibacteraceae</taxon>
        <taxon>Guyparkeria</taxon>
    </lineage>
</organism>
<dbReference type="RefSeq" id="WP_322521654.1">
    <property type="nucleotide sequence ID" value="NZ_CP140153.1"/>
</dbReference>
<proteinExistence type="predicted"/>
<dbReference type="EMBL" id="CP140153">
    <property type="protein sequence ID" value="WQH16665.1"/>
    <property type="molecule type" value="Genomic_DNA"/>
</dbReference>
<dbReference type="Proteomes" id="UP001327459">
    <property type="component" value="Chromosome"/>
</dbReference>
<dbReference type="InterPro" id="IPR003777">
    <property type="entry name" value="XdhC_CoxI"/>
</dbReference>
<dbReference type="Pfam" id="PF13478">
    <property type="entry name" value="XdhC_C"/>
    <property type="match status" value="1"/>
</dbReference>
<reference evidence="3 4" key="1">
    <citation type="submission" date="2023-11" db="EMBL/GenBank/DDBJ databases">
        <title>MicrobeMod: A computational toolkit for identifying prokaryotic methylation and restriction-modification with nanopore sequencing.</title>
        <authorList>
            <person name="Crits-Christoph A."/>
            <person name="Kang S.C."/>
            <person name="Lee H."/>
            <person name="Ostrov N."/>
        </authorList>
    </citation>
    <scope>NUCLEOTIDE SEQUENCE [LARGE SCALE GENOMIC DNA]</scope>
    <source>
        <strain evidence="3 4">ATCC 49870</strain>
    </source>
</reference>